<feature type="compositionally biased region" description="Basic and acidic residues" evidence="2">
    <location>
        <begin position="669"/>
        <end position="685"/>
    </location>
</feature>
<feature type="compositionally biased region" description="Polar residues" evidence="2">
    <location>
        <begin position="1174"/>
        <end position="1188"/>
    </location>
</feature>
<proteinExistence type="predicted"/>
<evidence type="ECO:0000256" key="1">
    <source>
        <dbReference type="SAM" id="Coils"/>
    </source>
</evidence>
<dbReference type="InterPro" id="IPR035437">
    <property type="entry name" value="SNase_OB-fold_sf"/>
</dbReference>
<dbReference type="CDD" id="cd20379">
    <property type="entry name" value="Tudor_dTUD-like"/>
    <property type="match status" value="2"/>
</dbReference>
<keyword evidence="1" id="KW-0175">Coiled coil</keyword>
<dbReference type="SUPFAM" id="SSF63748">
    <property type="entry name" value="Tudor/PWWP/MBT"/>
    <property type="match status" value="2"/>
</dbReference>
<dbReference type="SMART" id="SM00333">
    <property type="entry name" value="TUDOR"/>
    <property type="match status" value="2"/>
</dbReference>
<evidence type="ECO:0000313" key="4">
    <source>
        <dbReference type="Proteomes" id="UP000515135"/>
    </source>
</evidence>
<dbReference type="RefSeq" id="XP_019615212.1">
    <property type="nucleotide sequence ID" value="XM_019759653.1"/>
</dbReference>
<dbReference type="PANTHER" id="PTHR22948">
    <property type="entry name" value="TUDOR DOMAIN CONTAINING PROTEIN"/>
    <property type="match status" value="1"/>
</dbReference>
<dbReference type="PANTHER" id="PTHR22948:SF29">
    <property type="entry name" value="FI02030P-RELATED"/>
    <property type="match status" value="1"/>
</dbReference>
<dbReference type="InterPro" id="IPR002999">
    <property type="entry name" value="Tudor"/>
</dbReference>
<feature type="compositionally biased region" description="Polar residues" evidence="2">
    <location>
        <begin position="815"/>
        <end position="827"/>
    </location>
</feature>
<feature type="domain" description="Tudor" evidence="3">
    <location>
        <begin position="1341"/>
        <end position="1399"/>
    </location>
</feature>
<feature type="compositionally biased region" description="Polar residues" evidence="2">
    <location>
        <begin position="1052"/>
        <end position="1061"/>
    </location>
</feature>
<feature type="region of interest" description="Disordered" evidence="2">
    <location>
        <begin position="877"/>
        <end position="910"/>
    </location>
</feature>
<feature type="region of interest" description="Disordered" evidence="2">
    <location>
        <begin position="815"/>
        <end position="834"/>
    </location>
</feature>
<dbReference type="Proteomes" id="UP000515135">
    <property type="component" value="Unplaced"/>
</dbReference>
<feature type="region of interest" description="Disordered" evidence="2">
    <location>
        <begin position="1042"/>
        <end position="1061"/>
    </location>
</feature>
<dbReference type="Gene3D" id="2.30.30.140">
    <property type="match status" value="2"/>
</dbReference>
<dbReference type="KEGG" id="bbel:109463006"/>
<evidence type="ECO:0000313" key="5">
    <source>
        <dbReference type="RefSeq" id="XP_019615212.1"/>
    </source>
</evidence>
<evidence type="ECO:0000259" key="3">
    <source>
        <dbReference type="PROSITE" id="PS50304"/>
    </source>
</evidence>
<reference evidence="5" key="1">
    <citation type="submission" date="2025-08" db="UniProtKB">
        <authorList>
            <consortium name="RefSeq"/>
        </authorList>
    </citation>
    <scope>IDENTIFICATION</scope>
    <source>
        <tissue evidence="5">Gonad</tissue>
    </source>
</reference>
<feature type="domain" description="Tudor" evidence="3">
    <location>
        <begin position="289"/>
        <end position="347"/>
    </location>
</feature>
<evidence type="ECO:0000256" key="2">
    <source>
        <dbReference type="SAM" id="MobiDB-lite"/>
    </source>
</evidence>
<dbReference type="InterPro" id="IPR050621">
    <property type="entry name" value="Tudor_domain_containing"/>
</dbReference>
<feature type="region of interest" description="Disordered" evidence="2">
    <location>
        <begin position="592"/>
        <end position="713"/>
    </location>
</feature>
<name>A0A6P4Y8U1_BRABE</name>
<dbReference type="Pfam" id="PF00567">
    <property type="entry name" value="TUDOR"/>
    <property type="match status" value="2"/>
</dbReference>
<organism evidence="4 5">
    <name type="scientific">Branchiostoma belcheri</name>
    <name type="common">Amphioxus</name>
    <dbReference type="NCBI Taxonomy" id="7741"/>
    <lineage>
        <taxon>Eukaryota</taxon>
        <taxon>Metazoa</taxon>
        <taxon>Chordata</taxon>
        <taxon>Cephalochordata</taxon>
        <taxon>Leptocardii</taxon>
        <taxon>Amphioxiformes</taxon>
        <taxon>Branchiostomatidae</taxon>
        <taxon>Branchiostoma</taxon>
    </lineage>
</organism>
<dbReference type="OrthoDB" id="10034606at2759"/>
<feature type="region of interest" description="Disordered" evidence="2">
    <location>
        <begin position="1159"/>
        <end position="1196"/>
    </location>
</feature>
<accession>A0A6P4Y8U1</accession>
<feature type="region of interest" description="Disordered" evidence="2">
    <location>
        <begin position="718"/>
        <end position="737"/>
    </location>
</feature>
<dbReference type="Gene3D" id="2.40.50.90">
    <property type="match status" value="2"/>
</dbReference>
<protein>
    <submittedName>
        <fullName evidence="5">Uncharacterized protein LOC109463006</fullName>
    </submittedName>
</protein>
<feature type="region of interest" description="Disordered" evidence="2">
    <location>
        <begin position="1231"/>
        <end position="1260"/>
    </location>
</feature>
<dbReference type="CDD" id="cd19757">
    <property type="entry name" value="Bbox1"/>
    <property type="match status" value="1"/>
</dbReference>
<gene>
    <name evidence="5" type="primary">LOC109463006</name>
</gene>
<dbReference type="GeneID" id="109463006"/>
<feature type="non-terminal residue" evidence="5">
    <location>
        <position position="1462"/>
    </location>
</feature>
<feature type="coiled-coil region" evidence="1">
    <location>
        <begin position="109"/>
        <end position="136"/>
    </location>
</feature>
<feature type="compositionally biased region" description="Pro residues" evidence="2">
    <location>
        <begin position="690"/>
        <end position="708"/>
    </location>
</feature>
<feature type="region of interest" description="Disordered" evidence="2">
    <location>
        <begin position="452"/>
        <end position="471"/>
    </location>
</feature>
<keyword evidence="4" id="KW-1185">Reference proteome</keyword>
<dbReference type="PROSITE" id="PS50304">
    <property type="entry name" value="TUDOR"/>
    <property type="match status" value="2"/>
</dbReference>
<sequence length="1462" mass="158394">MMEVVKKCDICQEQQHALQCKDCGKDDSDIILLCESCHHAIHRGRFSSHKVDNAPGQEIRDFSSSLDSFKSKSSELRRRLEEVCNSRRDLLKYTQIHESHIKEVATKLQQKIKSQAEQLLSQVQQVSAEKNEQLSECEEMCRDVMTQHQALCEEADGILGNPDDSLQDKTQKVAEFQGKLELPSLKEFETKFPDVRIQLVCDVSSVLIAISEWQLTVTPAPSDNIETEVRSTLQVTRGGELSVWVESRMSAKGVFYVRQDLDVPTRETLSAMSLHIRRAGVLGALGEWTGGEGSLCAVRHPGDMGWYRGLVEELRKDKAAVRLLDYGTVETVPLTNLAELPANLPTLPFQAVACTFFKDETEEIPREARWLFSDLAAHKKVTCTFEREMKSDTPVPLWKVDLQDVDGSVNIAERVITAVKDKEAKSETVSCRDIRLKENAEDGGALTVIRTNAAAKDPSPEPCRSDSPQMTTLDVDSDVLTGCADEEDISVPTTMPPQAAMETTSDFTSEGYNSLTEQTCVQDTFEAGTVSDKEVRTCPEGNDEMVPSVPVPPLEEEIHVSQGADTVESWVPNKPASGTGVFTGTVPRILARGEPYFPPQPTSESGKGTALESVPDTGSSSQGKGADARPAIPDASRQYHHTSRDGSGLDSFSDMSTTERSQRMNPLHPWERTWHGRQGDAHMQQEFRPIPGPQPPRSMYPPPGIPAPPHRHSAMNRPQHHFTPVGGMPTPGDPTQSWQGNIYSYLEGIVSSCDEQLQPYPGMDEHNGTVIPQTTLAAPMSGFQDFGYNKSREGFIPIDESIMSKLTSYHGPQKTSDAWSSVSNGNSPPDKFSTKDRPMALASAANVEVILSSADSAMELAMPVDKESCSVTTDKLYSDGTGDVKQETDLPASVSSVESKQEEADQTSHSGCILTKEETCPTESTVPPSSDAVPTTSLSAVDVGCIKERPGSSQAIGGNSLREETTEVQPEEFSAFGNSILETGNQPGIALADNQHTEGLSPSAMLSDAANMSAIPDCTSAAAMSMSYGSPATEVIAASSAEEIDPQPQPSLPNGRSQHGHQNIPEQAAALVSSTEDVVIEGEVLSDEFSPASDGYDSPLPVNPVLAEGSEAEECSPSVDCGSTDVTDTKLQPTGIMAETTSVDHTYAALQHIAETADKTAETSSEGSAAKLQDCSTATCSGGNSGEETNPGLCKSSGANCTSDIPSAIDEQKENSGRLAMVFPEMQVTEDGAGIGTSSHPSQHKDGPLDRPSCMGTSGCSEPTADLMVEDTDKPAVVPNESLKEGFVTGVNMKACVAHPMESDGSFWIQNSPAEDKNYKLMMDEMRAEAPLMEAVMEEASCSLGLPVCAVSAQENMWYRGRIEKKFSKTALVRFVDLGKAEEIAYVDVKPLPTKYQHMDFQVQRSWLAGVNTVLSEKQVELFNKLTANKRTLWTQVTCVLPSGECTVRLWDESSDVELSIN</sequence>